<dbReference type="Gene3D" id="1.10.10.60">
    <property type="entry name" value="Homeodomain-like"/>
    <property type="match status" value="1"/>
</dbReference>
<dbReference type="InterPro" id="IPR009057">
    <property type="entry name" value="Homeodomain-like_sf"/>
</dbReference>
<organism evidence="3 4">
    <name type="scientific">Araneus ventricosus</name>
    <name type="common">Orbweaver spider</name>
    <name type="synonym">Epeira ventricosa</name>
    <dbReference type="NCBI Taxonomy" id="182803"/>
    <lineage>
        <taxon>Eukaryota</taxon>
        <taxon>Metazoa</taxon>
        <taxon>Ecdysozoa</taxon>
        <taxon>Arthropoda</taxon>
        <taxon>Chelicerata</taxon>
        <taxon>Arachnida</taxon>
        <taxon>Araneae</taxon>
        <taxon>Araneomorphae</taxon>
        <taxon>Entelegynae</taxon>
        <taxon>Araneoidea</taxon>
        <taxon>Araneidae</taxon>
        <taxon>Araneus</taxon>
    </lineage>
</organism>
<comment type="subcellular location">
    <subcellularLocation>
        <location evidence="1">Nucleus</location>
    </subcellularLocation>
</comment>
<evidence type="ECO:0000259" key="2">
    <source>
        <dbReference type="Pfam" id="PF05225"/>
    </source>
</evidence>
<dbReference type="EMBL" id="BGPR01014892">
    <property type="protein sequence ID" value="GBN67154.1"/>
    <property type="molecule type" value="Genomic_DNA"/>
</dbReference>
<dbReference type="GO" id="GO:0005634">
    <property type="term" value="C:nucleus"/>
    <property type="evidence" value="ECO:0007669"/>
    <property type="project" value="UniProtKB-SubCell"/>
</dbReference>
<dbReference type="SUPFAM" id="SSF46689">
    <property type="entry name" value="Homeodomain-like"/>
    <property type="match status" value="1"/>
</dbReference>
<dbReference type="Proteomes" id="UP000499080">
    <property type="component" value="Unassembled WGS sequence"/>
</dbReference>
<evidence type="ECO:0000313" key="3">
    <source>
        <dbReference type="EMBL" id="GBN67154.1"/>
    </source>
</evidence>
<dbReference type="GO" id="GO:0003677">
    <property type="term" value="F:DNA binding"/>
    <property type="evidence" value="ECO:0007669"/>
    <property type="project" value="InterPro"/>
</dbReference>
<dbReference type="InterPro" id="IPR007889">
    <property type="entry name" value="HTH_Psq"/>
</dbReference>
<evidence type="ECO:0000313" key="4">
    <source>
        <dbReference type="Proteomes" id="UP000499080"/>
    </source>
</evidence>
<proteinExistence type="predicted"/>
<accession>A0A4Y2QUU0</accession>
<keyword evidence="4" id="KW-1185">Reference proteome</keyword>
<gene>
    <name evidence="3" type="ORF">AVEN_210982_1</name>
</gene>
<dbReference type="Pfam" id="PF05225">
    <property type="entry name" value="HTH_psq"/>
    <property type="match status" value="1"/>
</dbReference>
<dbReference type="AlphaFoldDB" id="A0A4Y2QUU0"/>
<protein>
    <recommendedName>
        <fullName evidence="2">HTH psq-type domain-containing protein</fullName>
    </recommendedName>
</protein>
<sequence>MHANNLEILSEIKNRCKDKRFTQLKKICRKSEGRYQRKTDRQSWSQESMAGAIQEVLEGNMGYRRASKAYSVPQKEEGERGLTEEAVF</sequence>
<comment type="caution">
    <text evidence="3">The sequence shown here is derived from an EMBL/GenBank/DDBJ whole genome shotgun (WGS) entry which is preliminary data.</text>
</comment>
<reference evidence="3 4" key="1">
    <citation type="journal article" date="2019" name="Sci. Rep.">
        <title>Orb-weaving spider Araneus ventricosus genome elucidates the spidroin gene catalogue.</title>
        <authorList>
            <person name="Kono N."/>
            <person name="Nakamura H."/>
            <person name="Ohtoshi R."/>
            <person name="Moran D.A.P."/>
            <person name="Shinohara A."/>
            <person name="Yoshida Y."/>
            <person name="Fujiwara M."/>
            <person name="Mori M."/>
            <person name="Tomita M."/>
            <person name="Arakawa K."/>
        </authorList>
    </citation>
    <scope>NUCLEOTIDE SEQUENCE [LARGE SCALE GENOMIC DNA]</scope>
</reference>
<name>A0A4Y2QUU0_ARAVE</name>
<feature type="domain" description="HTH psq-type" evidence="2">
    <location>
        <begin position="46"/>
        <end position="74"/>
    </location>
</feature>
<evidence type="ECO:0000256" key="1">
    <source>
        <dbReference type="ARBA" id="ARBA00004123"/>
    </source>
</evidence>